<dbReference type="InterPro" id="IPR002837">
    <property type="entry name" value="DUF123"/>
</dbReference>
<proteinExistence type="predicted"/>
<reference evidence="2 3" key="1">
    <citation type="submission" date="2017-08" db="EMBL/GenBank/DDBJ databases">
        <title>Resequencing and Reannotation of the genome of Pyrococcus furiosus type strain DSM3638.</title>
        <authorList>
            <person name="Reichelt R.M."/>
            <person name="Bunk B."/>
        </authorList>
    </citation>
    <scope>NUCLEOTIDE SEQUENCE [LARGE SCALE GENOMIC DNA]</scope>
    <source>
        <strain evidence="2 3">DSM 3638</strain>
    </source>
</reference>
<dbReference type="PANTHER" id="PTHR37460:SF1">
    <property type="entry name" value="ENDONUCLEASE III"/>
    <property type="match status" value="1"/>
</dbReference>
<gene>
    <name evidence="2" type="ORF">PFDSM3638_05225</name>
</gene>
<organism evidence="2 3">
    <name type="scientific">Pyrococcus furiosus (strain ATCC 43587 / DSM 3638 / JCM 8422 / Vc1)</name>
    <dbReference type="NCBI Taxonomy" id="186497"/>
    <lineage>
        <taxon>Archaea</taxon>
        <taxon>Methanobacteriati</taxon>
        <taxon>Methanobacteriota</taxon>
        <taxon>Thermococci</taxon>
        <taxon>Thermococcales</taxon>
        <taxon>Thermococcaceae</taxon>
        <taxon>Pyrococcus</taxon>
    </lineage>
</organism>
<dbReference type="OrthoDB" id="17296at2157"/>
<evidence type="ECO:0000313" key="2">
    <source>
        <dbReference type="EMBL" id="QEK78701.1"/>
    </source>
</evidence>
<dbReference type="Pfam" id="PF01986">
    <property type="entry name" value="DUF123"/>
    <property type="match status" value="1"/>
</dbReference>
<accession>A0A5C0XPU9</accession>
<sequence>MRGAYILLLYLPRNSIIKTKGKVFRLKKGYYAYVGSGMNSLEGRVLRHLRKDKKLHWHIDYLTLIATPLKAYLVPSPVRIEEELSKSLNMVGKVVKGFGSSDLSVPGNLFFFDKDPSEKIEEIVWAFLSRKPKSDDLRQDTS</sequence>
<dbReference type="CDD" id="cd10441">
    <property type="entry name" value="GIY-YIG_COG1833"/>
    <property type="match status" value="1"/>
</dbReference>
<dbReference type="AlphaFoldDB" id="A0A5C0XPU9"/>
<dbReference type="GeneID" id="13301648"/>
<name>A0A5C0XPU9_PYRFU</name>
<evidence type="ECO:0000313" key="3">
    <source>
        <dbReference type="Proteomes" id="UP000324354"/>
    </source>
</evidence>
<dbReference type="SMART" id="SM00465">
    <property type="entry name" value="GIYc"/>
    <property type="match status" value="1"/>
</dbReference>
<dbReference type="EMBL" id="CP023154">
    <property type="protein sequence ID" value="QEK78701.1"/>
    <property type="molecule type" value="Genomic_DNA"/>
</dbReference>
<dbReference type="InterPro" id="IPR000305">
    <property type="entry name" value="GIY-YIG_endonuc"/>
</dbReference>
<dbReference type="GeneID" id="41712851"/>
<dbReference type="RefSeq" id="WP_011012177.1">
    <property type="nucleotide sequence ID" value="NC_003413.1"/>
</dbReference>
<protein>
    <submittedName>
        <fullName evidence="2">DUF123 domain-containing protein</fullName>
    </submittedName>
</protein>
<dbReference type="PANTHER" id="PTHR37460">
    <property type="entry name" value="ENDONUCLEASE III"/>
    <property type="match status" value="1"/>
</dbReference>
<feature type="domain" description="GIY-YIG" evidence="1">
    <location>
        <begin position="19"/>
        <end position="113"/>
    </location>
</feature>
<dbReference type="Proteomes" id="UP000324354">
    <property type="component" value="Chromosome"/>
</dbReference>
<evidence type="ECO:0000259" key="1">
    <source>
        <dbReference type="SMART" id="SM00465"/>
    </source>
</evidence>